<dbReference type="EMBL" id="LT670818">
    <property type="protein sequence ID" value="SHG53909.1"/>
    <property type="molecule type" value="Genomic_DNA"/>
</dbReference>
<reference evidence="1 2" key="1">
    <citation type="submission" date="2016-11" db="EMBL/GenBank/DDBJ databases">
        <authorList>
            <person name="Jaros S."/>
            <person name="Januszkiewicz K."/>
            <person name="Wedrychowicz H."/>
        </authorList>
    </citation>
    <scope>NUCLEOTIDE SEQUENCE [LARGE SCALE GENOMIC DNA]</scope>
    <source>
        <strain evidence="1 2">GAS242</strain>
    </source>
</reference>
<protein>
    <submittedName>
        <fullName evidence="1">Uncharacterized protein</fullName>
    </submittedName>
</protein>
<gene>
    <name evidence="1" type="ORF">SAMN05444169_2947</name>
</gene>
<dbReference type="AlphaFoldDB" id="A0A1M5KN35"/>
<accession>A0A1M5KN35</accession>
<organism evidence="1 2">
    <name type="scientific">Bradyrhizobium erythrophlei</name>
    <dbReference type="NCBI Taxonomy" id="1437360"/>
    <lineage>
        <taxon>Bacteria</taxon>
        <taxon>Pseudomonadati</taxon>
        <taxon>Pseudomonadota</taxon>
        <taxon>Alphaproteobacteria</taxon>
        <taxon>Hyphomicrobiales</taxon>
        <taxon>Nitrobacteraceae</taxon>
        <taxon>Bradyrhizobium</taxon>
    </lineage>
</organism>
<name>A0A1M5KN35_9BRAD</name>
<dbReference type="Proteomes" id="UP000190675">
    <property type="component" value="Chromosome I"/>
</dbReference>
<evidence type="ECO:0000313" key="1">
    <source>
        <dbReference type="EMBL" id="SHG53909.1"/>
    </source>
</evidence>
<proteinExistence type="predicted"/>
<dbReference type="RefSeq" id="WP_154073217.1">
    <property type="nucleotide sequence ID" value="NZ_LT670818.1"/>
</dbReference>
<sequence length="107" mass="11814">MTDPIAYDDPCSTSILHRGTASKVVRRAMHGSWDHYLYYLGKTFLCHESDHGAGRTTPCIGFLEYKNAREGKRGLSNYSVRQLLTLLVAIAAKNLGRANADREIGSG</sequence>
<evidence type="ECO:0000313" key="2">
    <source>
        <dbReference type="Proteomes" id="UP000190675"/>
    </source>
</evidence>